<sequence length="244" mass="28458">MQMPFPGSTQSMHRIMQPLASKFQTRSSRLLEPIRLHRLHRQPSQSDLRVLQEADPIIKEFLEFWTKRKGPDAAQRRQASKEALALVRQWDRIVEQDGVLYCRICHPKGEEVLQLVLPMSLMSQVLYQLHLEHGHQGIQQTTDLVHQRWYWHGMHHDIKQWCLECERCQLAKNTQPATCAYMGHLLASRPNQILAVDFTILELSKNGMENVLVMTDVFSKYTQAVPTHDQWASTVAKVLVNEWF</sequence>
<dbReference type="Proteomes" id="UP001488805">
    <property type="component" value="Unassembled WGS sequence"/>
</dbReference>
<dbReference type="Gene3D" id="1.10.340.70">
    <property type="match status" value="1"/>
</dbReference>
<dbReference type="InterPro" id="IPR012337">
    <property type="entry name" value="RNaseH-like_sf"/>
</dbReference>
<reference evidence="3 4" key="1">
    <citation type="journal article" date="2024" name="Genome Biol. Evol.">
        <title>Chromosome-level genome assembly of the viviparous eelpout Zoarces viviparus.</title>
        <authorList>
            <person name="Fuhrmann N."/>
            <person name="Brasseur M.V."/>
            <person name="Bakowski C.E."/>
            <person name="Podsiadlowski L."/>
            <person name="Prost S."/>
            <person name="Krehenwinkel H."/>
            <person name="Mayer C."/>
        </authorList>
    </citation>
    <scope>NUCLEOTIDE SEQUENCE [LARGE SCALE GENOMIC DNA]</scope>
    <source>
        <strain evidence="3">NO-MEL_2022_Ind0_liver</strain>
    </source>
</reference>
<evidence type="ECO:0000313" key="4">
    <source>
        <dbReference type="Proteomes" id="UP001488805"/>
    </source>
</evidence>
<evidence type="ECO:0000313" key="3">
    <source>
        <dbReference type="EMBL" id="KAK9526424.1"/>
    </source>
</evidence>
<dbReference type="InterPro" id="IPR036397">
    <property type="entry name" value="RNaseH_sf"/>
</dbReference>
<dbReference type="Gene3D" id="3.30.420.10">
    <property type="entry name" value="Ribonuclease H-like superfamily/Ribonuclease H"/>
    <property type="match status" value="1"/>
</dbReference>
<name>A0AAW1EV23_ZOAVI</name>
<protein>
    <recommendedName>
        <fullName evidence="1">Gypsy retrotransposon integrase-like protein 1</fullName>
    </recommendedName>
</protein>
<dbReference type="InterPro" id="IPR001584">
    <property type="entry name" value="Integrase_cat-core"/>
</dbReference>
<dbReference type="PROSITE" id="PS50994">
    <property type="entry name" value="INTEGRASE"/>
    <property type="match status" value="1"/>
</dbReference>
<keyword evidence="4" id="KW-1185">Reference proteome</keyword>
<dbReference type="EMBL" id="JBCEZU010000123">
    <property type="protein sequence ID" value="KAK9526424.1"/>
    <property type="molecule type" value="Genomic_DNA"/>
</dbReference>
<dbReference type="Pfam" id="PF17921">
    <property type="entry name" value="Integrase_H2C2"/>
    <property type="match status" value="1"/>
</dbReference>
<evidence type="ECO:0000256" key="1">
    <source>
        <dbReference type="ARBA" id="ARBA00039658"/>
    </source>
</evidence>
<proteinExistence type="predicted"/>
<dbReference type="PANTHER" id="PTHR37984:SF15">
    <property type="entry name" value="INTEGRASE CATALYTIC DOMAIN-CONTAINING PROTEIN"/>
    <property type="match status" value="1"/>
</dbReference>
<dbReference type="PANTHER" id="PTHR37984">
    <property type="entry name" value="PROTEIN CBG26694"/>
    <property type="match status" value="1"/>
</dbReference>
<dbReference type="FunFam" id="1.10.340.70:FF:000001">
    <property type="entry name" value="Retrovirus-related Pol polyprotein from transposon gypsy-like Protein"/>
    <property type="match status" value="1"/>
</dbReference>
<comment type="caution">
    <text evidence="3">The sequence shown here is derived from an EMBL/GenBank/DDBJ whole genome shotgun (WGS) entry which is preliminary data.</text>
</comment>
<accession>A0AAW1EV23</accession>
<dbReference type="SUPFAM" id="SSF53098">
    <property type="entry name" value="Ribonuclease H-like"/>
    <property type="match status" value="1"/>
</dbReference>
<evidence type="ECO:0000259" key="2">
    <source>
        <dbReference type="PROSITE" id="PS50994"/>
    </source>
</evidence>
<dbReference type="AlphaFoldDB" id="A0AAW1EV23"/>
<feature type="domain" description="Integrase catalytic" evidence="2">
    <location>
        <begin position="186"/>
        <end position="244"/>
    </location>
</feature>
<gene>
    <name evidence="3" type="ORF">VZT92_015124</name>
</gene>
<dbReference type="InterPro" id="IPR041588">
    <property type="entry name" value="Integrase_H2C2"/>
</dbReference>
<organism evidence="3 4">
    <name type="scientific">Zoarces viviparus</name>
    <name type="common">Viviparous eelpout</name>
    <name type="synonym">Blennius viviparus</name>
    <dbReference type="NCBI Taxonomy" id="48416"/>
    <lineage>
        <taxon>Eukaryota</taxon>
        <taxon>Metazoa</taxon>
        <taxon>Chordata</taxon>
        <taxon>Craniata</taxon>
        <taxon>Vertebrata</taxon>
        <taxon>Euteleostomi</taxon>
        <taxon>Actinopterygii</taxon>
        <taxon>Neopterygii</taxon>
        <taxon>Teleostei</taxon>
        <taxon>Neoteleostei</taxon>
        <taxon>Acanthomorphata</taxon>
        <taxon>Eupercaria</taxon>
        <taxon>Perciformes</taxon>
        <taxon>Cottioidei</taxon>
        <taxon>Zoarcales</taxon>
        <taxon>Zoarcidae</taxon>
        <taxon>Zoarcinae</taxon>
        <taxon>Zoarces</taxon>
    </lineage>
</organism>
<dbReference type="GO" id="GO:0003676">
    <property type="term" value="F:nucleic acid binding"/>
    <property type="evidence" value="ECO:0007669"/>
    <property type="project" value="InterPro"/>
</dbReference>
<dbReference type="InterPro" id="IPR050951">
    <property type="entry name" value="Retrovirus_Pol_polyprotein"/>
</dbReference>
<dbReference type="GO" id="GO:0015074">
    <property type="term" value="P:DNA integration"/>
    <property type="evidence" value="ECO:0007669"/>
    <property type="project" value="InterPro"/>
</dbReference>